<evidence type="ECO:0000256" key="2">
    <source>
        <dbReference type="ARBA" id="ARBA00023125"/>
    </source>
</evidence>
<dbReference type="PROSITE" id="PS50943">
    <property type="entry name" value="HTH_CROC1"/>
    <property type="match status" value="1"/>
</dbReference>
<evidence type="ECO:0000259" key="4">
    <source>
        <dbReference type="PROSITE" id="PS50943"/>
    </source>
</evidence>
<dbReference type="InterPro" id="IPR010982">
    <property type="entry name" value="Lambda_DNA-bd_dom_sf"/>
</dbReference>
<evidence type="ECO:0000313" key="5">
    <source>
        <dbReference type="EMBL" id="CDG97456.1"/>
    </source>
</evidence>
<reference evidence="5" key="1">
    <citation type="submission" date="2013-07" db="EMBL/GenBank/DDBJ databases">
        <title>Sub-species coevolution in mutualistic symbiosis.</title>
        <authorList>
            <person name="Murfin K."/>
            <person name="Klassen J."/>
            <person name="Lee M."/>
            <person name="Forst S."/>
            <person name="Stock P."/>
            <person name="Goodrich-Blair H."/>
        </authorList>
    </citation>
    <scope>NUCLEOTIDE SEQUENCE [LARGE SCALE GENOMIC DNA]</scope>
    <source>
        <strain evidence="5">Puntauvense</strain>
    </source>
</reference>
<dbReference type="GO" id="GO:0003677">
    <property type="term" value="F:DNA binding"/>
    <property type="evidence" value="ECO:0007669"/>
    <property type="project" value="UniProtKB-KW"/>
</dbReference>
<dbReference type="SMART" id="SM00530">
    <property type="entry name" value="HTH_XRE"/>
    <property type="match status" value="1"/>
</dbReference>
<protein>
    <submittedName>
        <fullName evidence="5">Repressor protein CI</fullName>
    </submittedName>
</protein>
<dbReference type="InterPro" id="IPR039418">
    <property type="entry name" value="LexA-like"/>
</dbReference>
<dbReference type="Pfam" id="PF01381">
    <property type="entry name" value="HTH_3"/>
    <property type="match status" value="1"/>
</dbReference>
<dbReference type="HOGENOM" id="CLU_066192_1_4_6"/>
<gene>
    <name evidence="5" type="primary">CI</name>
    <name evidence="5" type="ORF">XBP1_2680004</name>
</gene>
<dbReference type="EMBL" id="CBSW010000188">
    <property type="protein sequence ID" value="CDG97456.1"/>
    <property type="molecule type" value="Genomic_DNA"/>
</dbReference>
<name>A0A077N5N7_XENBV</name>
<sequence length="227" mass="25292">MHERIKQARLARQLTQAALAEKIGVTPQSVQQWESLTEPKKARLMALAKILEVDVNWLLFGDPLKKDGIPEEQLTPREIAVSDSTTPLDDNEVEVPYYKSIELAATHGCNGKIAPNGYKLRFSRSIFDRYGILPSEAMAFPVHGDSMSPVIPDGSTVTVSTGHKKVIDGGIYAIEQGDLLRVKILLRQPEGKLIIRSYNSTDYPDEIADISTVNIIGRVFNWSVMCW</sequence>
<dbReference type="Gene3D" id="2.10.109.10">
    <property type="entry name" value="Umud Fragment, subunit A"/>
    <property type="match status" value="1"/>
</dbReference>
<proteinExistence type="predicted"/>
<dbReference type="SUPFAM" id="SSF51306">
    <property type="entry name" value="LexA/Signal peptidase"/>
    <property type="match status" value="1"/>
</dbReference>
<dbReference type="InterPro" id="IPR001387">
    <property type="entry name" value="Cro/C1-type_HTH"/>
</dbReference>
<keyword evidence="1" id="KW-0805">Transcription regulation</keyword>
<evidence type="ECO:0000256" key="1">
    <source>
        <dbReference type="ARBA" id="ARBA00023015"/>
    </source>
</evidence>
<dbReference type="Gene3D" id="1.10.260.40">
    <property type="entry name" value="lambda repressor-like DNA-binding domains"/>
    <property type="match status" value="1"/>
</dbReference>
<comment type="caution">
    <text evidence="5">The sequence shown here is derived from an EMBL/GenBank/DDBJ whole genome shotgun (WGS) entry which is preliminary data.</text>
</comment>
<dbReference type="Proteomes" id="UP000028511">
    <property type="component" value="Unassembled WGS sequence"/>
</dbReference>
<organism evidence="5">
    <name type="scientific">Xenorhabdus bovienii str. puntauvense</name>
    <dbReference type="NCBI Taxonomy" id="1398201"/>
    <lineage>
        <taxon>Bacteria</taxon>
        <taxon>Pseudomonadati</taxon>
        <taxon>Pseudomonadota</taxon>
        <taxon>Gammaproteobacteria</taxon>
        <taxon>Enterobacterales</taxon>
        <taxon>Morganellaceae</taxon>
        <taxon>Xenorhabdus</taxon>
    </lineage>
</organism>
<dbReference type="RefSeq" id="WP_230579603.1">
    <property type="nucleotide sequence ID" value="NZ_CAWLWN010000227.1"/>
</dbReference>
<keyword evidence="2" id="KW-0238">DNA-binding</keyword>
<dbReference type="Pfam" id="PF00717">
    <property type="entry name" value="Peptidase_S24"/>
    <property type="match status" value="1"/>
</dbReference>
<dbReference type="InterPro" id="IPR015927">
    <property type="entry name" value="Peptidase_S24_S26A/B/C"/>
</dbReference>
<dbReference type="InterPro" id="IPR036286">
    <property type="entry name" value="LexA/Signal_pep-like_sf"/>
</dbReference>
<keyword evidence="3" id="KW-0804">Transcription</keyword>
<dbReference type="PANTHER" id="PTHR40661">
    <property type="match status" value="1"/>
</dbReference>
<feature type="domain" description="HTH cro/C1-type" evidence="4">
    <location>
        <begin position="5"/>
        <end position="58"/>
    </location>
</feature>
<evidence type="ECO:0000256" key="3">
    <source>
        <dbReference type="ARBA" id="ARBA00023163"/>
    </source>
</evidence>
<dbReference type="CDD" id="cd00093">
    <property type="entry name" value="HTH_XRE"/>
    <property type="match status" value="1"/>
</dbReference>
<dbReference type="AlphaFoldDB" id="A0A077N5N7"/>
<dbReference type="PANTHER" id="PTHR40661:SF2">
    <property type="entry name" value="HTH-TYPE TRANSCRIPTIONAL REGULATOR PRTR"/>
    <property type="match status" value="1"/>
</dbReference>
<dbReference type="CDD" id="cd06529">
    <property type="entry name" value="S24_LexA-like"/>
    <property type="match status" value="1"/>
</dbReference>
<dbReference type="SUPFAM" id="SSF47413">
    <property type="entry name" value="lambda repressor-like DNA-binding domains"/>
    <property type="match status" value="1"/>
</dbReference>
<accession>A0A077N5N7</accession>